<dbReference type="EMBL" id="SGWZ01000001">
    <property type="protein sequence ID" value="RZS72890.1"/>
    <property type="molecule type" value="Genomic_DNA"/>
</dbReference>
<dbReference type="PANTHER" id="PTHR33317">
    <property type="entry name" value="POLYNUCLEOTIDYL TRANSFERASE, RIBONUCLEASE H-LIKE SUPERFAMILY PROTEIN"/>
    <property type="match status" value="1"/>
</dbReference>
<dbReference type="InterPro" id="IPR037027">
    <property type="entry name" value="YqgF/RNaseH-like_dom_sf"/>
</dbReference>
<evidence type="ECO:0000256" key="5">
    <source>
        <dbReference type="HAMAP-Rule" id="MF_00651"/>
    </source>
</evidence>
<dbReference type="InterPro" id="IPR005227">
    <property type="entry name" value="YqgF"/>
</dbReference>
<dbReference type="EC" id="3.1.-.-" evidence="5"/>
<evidence type="ECO:0000313" key="7">
    <source>
        <dbReference type="EMBL" id="RZS72890.1"/>
    </source>
</evidence>
<dbReference type="AlphaFoldDB" id="A0A4Q7MXM4"/>
<dbReference type="SUPFAM" id="SSF53098">
    <property type="entry name" value="Ribonuclease H-like"/>
    <property type="match status" value="1"/>
</dbReference>
<proteinExistence type="inferred from homology"/>
<dbReference type="GO" id="GO:0000967">
    <property type="term" value="P:rRNA 5'-end processing"/>
    <property type="evidence" value="ECO:0007669"/>
    <property type="project" value="UniProtKB-UniRule"/>
</dbReference>
<dbReference type="GO" id="GO:0016788">
    <property type="term" value="F:hydrolase activity, acting on ester bonds"/>
    <property type="evidence" value="ECO:0007669"/>
    <property type="project" value="UniProtKB-UniRule"/>
</dbReference>
<evidence type="ECO:0000256" key="4">
    <source>
        <dbReference type="ARBA" id="ARBA00022801"/>
    </source>
</evidence>
<evidence type="ECO:0000313" key="8">
    <source>
        <dbReference type="Proteomes" id="UP000292039"/>
    </source>
</evidence>
<reference evidence="7 8" key="1">
    <citation type="submission" date="2019-02" db="EMBL/GenBank/DDBJ databases">
        <title>Genomic Encyclopedia of Type Strains, Phase IV (KMG-IV): sequencing the most valuable type-strain genomes for metagenomic binning, comparative biology and taxonomic classification.</title>
        <authorList>
            <person name="Goeker M."/>
        </authorList>
    </citation>
    <scope>NUCLEOTIDE SEQUENCE [LARGE SCALE GENOMIC DNA]</scope>
    <source>
        <strain evidence="7 8">DSM 16618</strain>
    </source>
</reference>
<keyword evidence="3 5" id="KW-0540">Nuclease</keyword>
<dbReference type="GO" id="GO:0004518">
    <property type="term" value="F:nuclease activity"/>
    <property type="evidence" value="ECO:0007669"/>
    <property type="project" value="UniProtKB-KW"/>
</dbReference>
<dbReference type="InterPro" id="IPR012337">
    <property type="entry name" value="RNaseH-like_sf"/>
</dbReference>
<keyword evidence="4 5" id="KW-0378">Hydrolase</keyword>
<dbReference type="OrthoDB" id="9796140at2"/>
<name>A0A4Q7MXM4_9BURK</name>
<evidence type="ECO:0000256" key="1">
    <source>
        <dbReference type="ARBA" id="ARBA00022490"/>
    </source>
</evidence>
<dbReference type="Proteomes" id="UP000292039">
    <property type="component" value="Unassembled WGS sequence"/>
</dbReference>
<gene>
    <name evidence="7" type="ORF">EV679_0073</name>
</gene>
<accession>A0A4Q7MXM4</accession>
<dbReference type="PANTHER" id="PTHR33317:SF4">
    <property type="entry name" value="POLYNUCLEOTIDYL TRANSFERASE, RIBONUCLEASE H-LIKE SUPERFAMILY PROTEIN"/>
    <property type="match status" value="1"/>
</dbReference>
<keyword evidence="2 5" id="KW-0690">Ribosome biogenesis</keyword>
<dbReference type="SMART" id="SM00732">
    <property type="entry name" value="YqgFc"/>
    <property type="match status" value="1"/>
</dbReference>
<comment type="function">
    <text evidence="5">Could be a nuclease involved in processing of the 5'-end of pre-16S rRNA.</text>
</comment>
<protein>
    <recommendedName>
        <fullName evidence="5">Putative pre-16S rRNA nuclease</fullName>
        <ecNumber evidence="5">3.1.-.-</ecNumber>
    </recommendedName>
</protein>
<dbReference type="InterPro" id="IPR006641">
    <property type="entry name" value="YqgF/RNaseH-like_dom"/>
</dbReference>
<dbReference type="Pfam" id="PF03652">
    <property type="entry name" value="RuvX"/>
    <property type="match status" value="1"/>
</dbReference>
<comment type="caution">
    <text evidence="7">The sequence shown here is derived from an EMBL/GenBank/DDBJ whole genome shotgun (WGS) entry which is preliminary data.</text>
</comment>
<evidence type="ECO:0000256" key="3">
    <source>
        <dbReference type="ARBA" id="ARBA00022722"/>
    </source>
</evidence>
<comment type="subcellular location">
    <subcellularLocation>
        <location evidence="5">Cytoplasm</location>
    </subcellularLocation>
</comment>
<dbReference type="Gene3D" id="3.30.420.140">
    <property type="entry name" value="YqgF/RNase H-like domain"/>
    <property type="match status" value="1"/>
</dbReference>
<dbReference type="NCBIfam" id="TIGR00250">
    <property type="entry name" value="RNAse_H_YqgF"/>
    <property type="match status" value="1"/>
</dbReference>
<comment type="similarity">
    <text evidence="5">Belongs to the YqgF HJR family.</text>
</comment>
<dbReference type="CDD" id="cd16964">
    <property type="entry name" value="YqgF"/>
    <property type="match status" value="1"/>
</dbReference>
<organism evidence="7 8">
    <name type="scientific">Kerstersia gyiorum</name>
    <dbReference type="NCBI Taxonomy" id="206506"/>
    <lineage>
        <taxon>Bacteria</taxon>
        <taxon>Pseudomonadati</taxon>
        <taxon>Pseudomonadota</taxon>
        <taxon>Betaproteobacteria</taxon>
        <taxon>Burkholderiales</taxon>
        <taxon>Alcaligenaceae</taxon>
        <taxon>Kerstersia</taxon>
    </lineage>
</organism>
<keyword evidence="1 5" id="KW-0963">Cytoplasm</keyword>
<dbReference type="HAMAP" id="MF_00651">
    <property type="entry name" value="Nuclease_YqgF"/>
    <property type="match status" value="1"/>
</dbReference>
<dbReference type="GO" id="GO:0005829">
    <property type="term" value="C:cytosol"/>
    <property type="evidence" value="ECO:0007669"/>
    <property type="project" value="TreeGrafter"/>
</dbReference>
<sequence length="184" mass="19091">MPDAENAGQPGALRAPGAAAGVSVAGAAGGAWAVAGEATLLAFDFGLRKLGVGLGNTITGSATPLEIIRSQTRDERFQRIATLIEEWRPASLIVGLSLDENGAEQHASLQGRRFANQLHGRFGLPVILVDERGSSMEAQRRLGTNADDDAVAAAIILERYLDLLSRAVATSCNTASVPGSRTAS</sequence>
<evidence type="ECO:0000256" key="2">
    <source>
        <dbReference type="ARBA" id="ARBA00022517"/>
    </source>
</evidence>
<evidence type="ECO:0000259" key="6">
    <source>
        <dbReference type="SMART" id="SM00732"/>
    </source>
</evidence>
<feature type="domain" description="YqgF/RNase H-like" evidence="6">
    <location>
        <begin position="38"/>
        <end position="138"/>
    </location>
</feature>